<evidence type="ECO:0000313" key="4">
    <source>
        <dbReference type="Proteomes" id="UP001595816"/>
    </source>
</evidence>
<reference evidence="4" key="1">
    <citation type="journal article" date="2019" name="Int. J. Syst. Evol. Microbiol.">
        <title>The Global Catalogue of Microorganisms (GCM) 10K type strain sequencing project: providing services to taxonomists for standard genome sequencing and annotation.</title>
        <authorList>
            <consortium name="The Broad Institute Genomics Platform"/>
            <consortium name="The Broad Institute Genome Sequencing Center for Infectious Disease"/>
            <person name="Wu L."/>
            <person name="Ma J."/>
        </authorList>
    </citation>
    <scope>NUCLEOTIDE SEQUENCE [LARGE SCALE GENOMIC DNA]</scope>
    <source>
        <strain evidence="4">CGMCC 4.7289</strain>
    </source>
</reference>
<feature type="region of interest" description="Disordered" evidence="1">
    <location>
        <begin position="117"/>
        <end position="169"/>
    </location>
</feature>
<evidence type="ECO:0000256" key="2">
    <source>
        <dbReference type="SAM" id="SignalP"/>
    </source>
</evidence>
<comment type="caution">
    <text evidence="3">The sequence shown here is derived from an EMBL/GenBank/DDBJ whole genome shotgun (WGS) entry which is preliminary data.</text>
</comment>
<protein>
    <submittedName>
        <fullName evidence="3">Uncharacterized protein</fullName>
    </submittedName>
</protein>
<dbReference type="EMBL" id="JBHSAY010000016">
    <property type="protein sequence ID" value="MFC4134823.1"/>
    <property type="molecule type" value="Genomic_DNA"/>
</dbReference>
<keyword evidence="2" id="KW-0732">Signal</keyword>
<dbReference type="PROSITE" id="PS51257">
    <property type="entry name" value="PROKAR_LIPOPROTEIN"/>
    <property type="match status" value="1"/>
</dbReference>
<accession>A0ABV8LWV1</accession>
<dbReference type="RefSeq" id="WP_382190874.1">
    <property type="nucleotide sequence ID" value="NZ_JBHSAY010000016.1"/>
</dbReference>
<evidence type="ECO:0000313" key="3">
    <source>
        <dbReference type="EMBL" id="MFC4134823.1"/>
    </source>
</evidence>
<sequence length="271" mass="26782">MTELPARFARKSTGRAIALAALAAATTALGACSAGQVTQTAYMAPAVPGVNQTFYVNSSNPATQGGSIALRDLAVVYDTNKGYAKGGSAQLQVGIFNDTPQPLKVAVTAPGAAASVTVGKGGASAQPTESPSPTATASPTATGTASPTATGSASPKASPSATSAAPSGPATFTIPSGGFVSFGQGEGQSLVLQGLTEALKPGDLVRSVAFQFTVGTDLQLNQTPASPAADAAPTARPNDSCVFANGQAICRVPLSNPLSPQPRGSIEVKHE</sequence>
<gene>
    <name evidence="3" type="ORF">ACFOZ4_29795</name>
</gene>
<name>A0ABV8LWV1_9ACTN</name>
<dbReference type="Proteomes" id="UP001595816">
    <property type="component" value="Unassembled WGS sequence"/>
</dbReference>
<feature type="compositionally biased region" description="Low complexity" evidence="1">
    <location>
        <begin position="123"/>
        <end position="169"/>
    </location>
</feature>
<feature type="signal peptide" evidence="2">
    <location>
        <begin position="1"/>
        <end position="30"/>
    </location>
</feature>
<proteinExistence type="predicted"/>
<feature type="chain" id="PRO_5046202319" evidence="2">
    <location>
        <begin position="31"/>
        <end position="271"/>
    </location>
</feature>
<organism evidence="3 4">
    <name type="scientific">Hamadaea flava</name>
    <dbReference type="NCBI Taxonomy" id="1742688"/>
    <lineage>
        <taxon>Bacteria</taxon>
        <taxon>Bacillati</taxon>
        <taxon>Actinomycetota</taxon>
        <taxon>Actinomycetes</taxon>
        <taxon>Micromonosporales</taxon>
        <taxon>Micromonosporaceae</taxon>
        <taxon>Hamadaea</taxon>
    </lineage>
</organism>
<keyword evidence="4" id="KW-1185">Reference proteome</keyword>
<evidence type="ECO:0000256" key="1">
    <source>
        <dbReference type="SAM" id="MobiDB-lite"/>
    </source>
</evidence>